<accession>A0A090MSH1</accession>
<organism evidence="1 2">
    <name type="scientific">Afipia felis</name>
    <name type="common">Cat scratch disease bacillus</name>
    <dbReference type="NCBI Taxonomy" id="1035"/>
    <lineage>
        <taxon>Bacteria</taxon>
        <taxon>Pseudomonadati</taxon>
        <taxon>Pseudomonadota</taxon>
        <taxon>Alphaproteobacteria</taxon>
        <taxon>Hyphomicrobiales</taxon>
        <taxon>Nitrobacteraceae</taxon>
        <taxon>Afipia</taxon>
    </lineage>
</organism>
<dbReference type="EMBL" id="CCAZ020000001">
    <property type="protein sequence ID" value="CEG09172.1"/>
    <property type="molecule type" value="Genomic_DNA"/>
</dbReference>
<evidence type="ECO:0000313" key="1">
    <source>
        <dbReference type="EMBL" id="CEG09172.1"/>
    </source>
</evidence>
<keyword evidence="2" id="KW-1185">Reference proteome</keyword>
<proteinExistence type="predicted"/>
<reference evidence="1 2" key="1">
    <citation type="journal article" date="2014" name="Genome Announc.">
        <title>Genome Sequence of Afipia felis Strain 76713, Isolated in Hospital Water Using an Amoeba Co-Culture Procedure.</title>
        <authorList>
            <person name="Benamar S."/>
            <person name="La Scola B."/>
            <person name="Croce O."/>
        </authorList>
    </citation>
    <scope>NUCLEOTIDE SEQUENCE [LARGE SCALE GENOMIC DNA]</scope>
    <source>
        <strain evidence="1 2">76713</strain>
    </source>
</reference>
<dbReference type="STRING" id="1035.BN961_02594"/>
<comment type="caution">
    <text evidence="1">The sequence shown here is derived from an EMBL/GenBank/DDBJ whole genome shotgun (WGS) entry which is preliminary data.</text>
</comment>
<gene>
    <name evidence="1" type="ORF">BN961_02594</name>
</gene>
<dbReference type="Proteomes" id="UP000035762">
    <property type="component" value="Unassembled WGS sequence"/>
</dbReference>
<dbReference type="AlphaFoldDB" id="A0A090MSH1"/>
<evidence type="ECO:0000313" key="2">
    <source>
        <dbReference type="Proteomes" id="UP000035762"/>
    </source>
</evidence>
<name>A0A090MSH1_AFIFE</name>
<dbReference type="NCBIfam" id="NF041384">
    <property type="entry name" value="YHS_seleno_dom"/>
    <property type="match status" value="1"/>
</dbReference>
<evidence type="ECO:0008006" key="3">
    <source>
        <dbReference type="Google" id="ProtNLM"/>
    </source>
</evidence>
<protein>
    <recommendedName>
        <fullName evidence="3">YHS domain protein</fullName>
    </recommendedName>
</protein>
<sequence length="167" mass="18518">MTVWRQENKGWARKGLIAAGILAVFVVMRPAAAEAASTERVVTNHHTGLAIDGYDPVGYFIQSRPIAGKSGIETYQGGSIWRFSNERDRDIFLSAPDIYGPQFGGYDPIDLAHGRIVAGQPLIWLVYGQRLYLFSRIENRDAFTADPSRLADAAEKWPALSETLADY</sequence>